<evidence type="ECO:0000259" key="7">
    <source>
        <dbReference type="Pfam" id="PF01709"/>
    </source>
</evidence>
<keyword evidence="10" id="KW-1185">Reference proteome</keyword>
<dbReference type="InterPro" id="IPR026564">
    <property type="entry name" value="Transcrip_reg_TACO1-like_dom3"/>
</dbReference>
<dbReference type="Gene3D" id="3.30.70.980">
    <property type="match status" value="2"/>
</dbReference>
<dbReference type="Proteomes" id="UP000567293">
    <property type="component" value="Unassembled WGS sequence"/>
</dbReference>
<dbReference type="NCBIfam" id="NF009044">
    <property type="entry name" value="PRK12378.1"/>
    <property type="match status" value="1"/>
</dbReference>
<proteinExistence type="inferred from homology"/>
<dbReference type="NCBIfam" id="TIGR01033">
    <property type="entry name" value="YebC/PmpR family DNA-binding transcriptional regulator"/>
    <property type="match status" value="1"/>
</dbReference>
<dbReference type="GO" id="GO:0005829">
    <property type="term" value="C:cytosol"/>
    <property type="evidence" value="ECO:0007669"/>
    <property type="project" value="TreeGrafter"/>
</dbReference>
<dbReference type="FunFam" id="1.10.10.200:FF:000002">
    <property type="entry name" value="Probable transcriptional regulatory protein CLM62_37755"/>
    <property type="match status" value="1"/>
</dbReference>
<dbReference type="Pfam" id="PF20772">
    <property type="entry name" value="TACO1_YebC_N"/>
    <property type="match status" value="1"/>
</dbReference>
<reference evidence="9" key="1">
    <citation type="submission" date="2020-06" db="EMBL/GenBank/DDBJ databases">
        <title>Legume-microbial interactions unlock mineral nutrients during tropical forest succession.</title>
        <authorList>
            <person name="Epihov D.Z."/>
        </authorList>
    </citation>
    <scope>NUCLEOTIDE SEQUENCE [LARGE SCALE GENOMIC DNA]</scope>
    <source>
        <strain evidence="9">Pan2503</strain>
    </source>
</reference>
<comment type="caution">
    <text evidence="9">The sequence shown here is derived from an EMBL/GenBank/DDBJ whole genome shotgun (WGS) entry which is preliminary data.</text>
</comment>
<evidence type="ECO:0000313" key="10">
    <source>
        <dbReference type="Proteomes" id="UP000567293"/>
    </source>
</evidence>
<dbReference type="AlphaFoldDB" id="A0A7V8SWN1"/>
<feature type="domain" description="TACO1/YebC-like second and third" evidence="7">
    <location>
        <begin position="82"/>
        <end position="237"/>
    </location>
</feature>
<evidence type="ECO:0000256" key="6">
    <source>
        <dbReference type="HAMAP-Rule" id="MF_00693"/>
    </source>
</evidence>
<evidence type="ECO:0000256" key="1">
    <source>
        <dbReference type="ARBA" id="ARBA00008724"/>
    </source>
</evidence>
<dbReference type="PANTHER" id="PTHR12532">
    <property type="entry name" value="TRANSLATIONAL ACTIVATOR OF CYTOCHROME C OXIDASE 1"/>
    <property type="match status" value="1"/>
</dbReference>
<dbReference type="InterPro" id="IPR048300">
    <property type="entry name" value="TACO1_YebC-like_2nd/3rd_dom"/>
</dbReference>
<dbReference type="GO" id="GO:0003677">
    <property type="term" value="F:DNA binding"/>
    <property type="evidence" value="ECO:0007669"/>
    <property type="project" value="UniProtKB-UniRule"/>
</dbReference>
<organism evidence="9 10">
    <name type="scientific">Candidatus Acidiferrum panamense</name>
    <dbReference type="NCBI Taxonomy" id="2741543"/>
    <lineage>
        <taxon>Bacteria</taxon>
        <taxon>Pseudomonadati</taxon>
        <taxon>Acidobacteriota</taxon>
        <taxon>Terriglobia</taxon>
        <taxon>Candidatus Acidiferrales</taxon>
        <taxon>Candidatus Acidiferrum</taxon>
    </lineage>
</organism>
<evidence type="ECO:0000259" key="8">
    <source>
        <dbReference type="Pfam" id="PF20772"/>
    </source>
</evidence>
<comment type="subcellular location">
    <subcellularLocation>
        <location evidence="6">Cytoplasm</location>
    </subcellularLocation>
</comment>
<dbReference type="Gene3D" id="1.10.10.200">
    <property type="match status" value="1"/>
</dbReference>
<comment type="similarity">
    <text evidence="1 6">Belongs to the TACO1 family.</text>
</comment>
<evidence type="ECO:0000256" key="3">
    <source>
        <dbReference type="ARBA" id="ARBA00023015"/>
    </source>
</evidence>
<dbReference type="Pfam" id="PF01709">
    <property type="entry name" value="Transcrip_reg"/>
    <property type="match status" value="1"/>
</dbReference>
<dbReference type="InterPro" id="IPR017856">
    <property type="entry name" value="Integrase-like_N"/>
</dbReference>
<dbReference type="SUPFAM" id="SSF75625">
    <property type="entry name" value="YebC-like"/>
    <property type="match status" value="1"/>
</dbReference>
<keyword evidence="2 6" id="KW-0963">Cytoplasm</keyword>
<dbReference type="HAMAP" id="MF_00693">
    <property type="entry name" value="Transcrip_reg_TACO1"/>
    <property type="match status" value="1"/>
</dbReference>
<keyword evidence="4 6" id="KW-0238">DNA-binding</keyword>
<evidence type="ECO:0000256" key="4">
    <source>
        <dbReference type="ARBA" id="ARBA00023125"/>
    </source>
</evidence>
<dbReference type="InterPro" id="IPR049083">
    <property type="entry name" value="TACO1_YebC_N"/>
</dbReference>
<sequence>MSGHSKWATIKHKKAATDAKRGRVFTRIIREITIAARIGGGDANSNPRLRTAIAAAKNENMPNDNIERAILRGTGQLEGEQYEEVTFEGYGPGGVGMLIQAVTTNRNRLVGEFRHLMSRNGGNLAEAGAVGWMFHRKGEISVPKEAASEDKLLDLVLDAGGEDLKDDGSSWYIVTPPEALDKVKDALTKAAIKPSSAEIAMVPQNYIKLTGPQAVQMVRLVEALEEHDDVQHVYANFDIDESEIQAAVGAN</sequence>
<accession>A0A7V8SWN1</accession>
<dbReference type="PANTHER" id="PTHR12532:SF6">
    <property type="entry name" value="TRANSCRIPTIONAL REGULATORY PROTEIN YEBC-RELATED"/>
    <property type="match status" value="1"/>
</dbReference>
<keyword evidence="5 6" id="KW-0804">Transcription</keyword>
<dbReference type="InterPro" id="IPR002876">
    <property type="entry name" value="Transcrip_reg_TACO1-like"/>
</dbReference>
<dbReference type="NCBIfam" id="NF001030">
    <property type="entry name" value="PRK00110.1"/>
    <property type="match status" value="1"/>
</dbReference>
<evidence type="ECO:0000256" key="2">
    <source>
        <dbReference type="ARBA" id="ARBA00022490"/>
    </source>
</evidence>
<evidence type="ECO:0000256" key="5">
    <source>
        <dbReference type="ARBA" id="ARBA00023163"/>
    </source>
</evidence>
<dbReference type="EMBL" id="JACDQQ010001041">
    <property type="protein sequence ID" value="MBA0085470.1"/>
    <property type="molecule type" value="Genomic_DNA"/>
</dbReference>
<evidence type="ECO:0000313" key="9">
    <source>
        <dbReference type="EMBL" id="MBA0085470.1"/>
    </source>
</evidence>
<gene>
    <name evidence="9" type="ORF">HRJ53_10775</name>
</gene>
<protein>
    <recommendedName>
        <fullName evidence="6">Probable transcriptional regulatory protein HRJ53_10775</fullName>
    </recommendedName>
</protein>
<dbReference type="GO" id="GO:0006355">
    <property type="term" value="P:regulation of DNA-templated transcription"/>
    <property type="evidence" value="ECO:0007669"/>
    <property type="project" value="UniProtKB-UniRule"/>
</dbReference>
<feature type="domain" description="TACO1/YebC-like N-terminal" evidence="8">
    <location>
        <begin position="5"/>
        <end position="76"/>
    </location>
</feature>
<dbReference type="InterPro" id="IPR029072">
    <property type="entry name" value="YebC-like"/>
</dbReference>
<name>A0A7V8SWN1_9BACT</name>
<keyword evidence="3 6" id="KW-0805">Transcription regulation</keyword>